<accession>R7Q6E9</accession>
<feature type="region of interest" description="Disordered" evidence="1">
    <location>
        <begin position="1"/>
        <end position="26"/>
    </location>
</feature>
<evidence type="ECO:0000313" key="3">
    <source>
        <dbReference type="Proteomes" id="UP000012073"/>
    </source>
</evidence>
<protein>
    <submittedName>
        <fullName evidence="2">Uncharacterized protein</fullName>
    </submittedName>
</protein>
<proteinExistence type="predicted"/>
<dbReference type="RefSeq" id="XP_005713936.1">
    <property type="nucleotide sequence ID" value="XM_005713879.1"/>
</dbReference>
<sequence>MPTLRPPPPPQIRPHTPLPPSTCSPHQQWRLHATKCACPCSTSRARPASSTYSQPRWASRPSPSP</sequence>
<evidence type="ECO:0000256" key="1">
    <source>
        <dbReference type="SAM" id="MobiDB-lite"/>
    </source>
</evidence>
<evidence type="ECO:0000313" key="2">
    <source>
        <dbReference type="EMBL" id="CDF34117.1"/>
    </source>
</evidence>
<dbReference type="KEGG" id="ccp:CHC_T00002799001"/>
<name>R7Q6E9_CHOCR</name>
<feature type="region of interest" description="Disordered" evidence="1">
    <location>
        <begin position="40"/>
        <end position="65"/>
    </location>
</feature>
<feature type="compositionally biased region" description="Pro residues" evidence="1">
    <location>
        <begin position="1"/>
        <end position="22"/>
    </location>
</feature>
<dbReference type="AlphaFoldDB" id="R7Q6E9"/>
<dbReference type="GeneID" id="17321650"/>
<reference evidence="3" key="1">
    <citation type="journal article" date="2013" name="Proc. Natl. Acad. Sci. U.S.A.">
        <title>Genome structure and metabolic features in the red seaweed Chondrus crispus shed light on evolution of the Archaeplastida.</title>
        <authorList>
            <person name="Collen J."/>
            <person name="Porcel B."/>
            <person name="Carre W."/>
            <person name="Ball S.G."/>
            <person name="Chaparro C."/>
            <person name="Tonon T."/>
            <person name="Barbeyron T."/>
            <person name="Michel G."/>
            <person name="Noel B."/>
            <person name="Valentin K."/>
            <person name="Elias M."/>
            <person name="Artiguenave F."/>
            <person name="Arun A."/>
            <person name="Aury J.M."/>
            <person name="Barbosa-Neto J.F."/>
            <person name="Bothwell J.H."/>
            <person name="Bouget F.Y."/>
            <person name="Brillet L."/>
            <person name="Cabello-Hurtado F."/>
            <person name="Capella-Gutierrez S."/>
            <person name="Charrier B."/>
            <person name="Cladiere L."/>
            <person name="Cock J.M."/>
            <person name="Coelho S.M."/>
            <person name="Colleoni C."/>
            <person name="Czjzek M."/>
            <person name="Da Silva C."/>
            <person name="Delage L."/>
            <person name="Denoeud F."/>
            <person name="Deschamps P."/>
            <person name="Dittami S.M."/>
            <person name="Gabaldon T."/>
            <person name="Gachon C.M."/>
            <person name="Groisillier A."/>
            <person name="Herve C."/>
            <person name="Jabbari K."/>
            <person name="Katinka M."/>
            <person name="Kloareg B."/>
            <person name="Kowalczyk N."/>
            <person name="Labadie K."/>
            <person name="Leblanc C."/>
            <person name="Lopez P.J."/>
            <person name="McLachlan D.H."/>
            <person name="Meslet-Cladiere L."/>
            <person name="Moustafa A."/>
            <person name="Nehr Z."/>
            <person name="Nyvall Collen P."/>
            <person name="Panaud O."/>
            <person name="Partensky F."/>
            <person name="Poulain J."/>
            <person name="Rensing S.A."/>
            <person name="Rousvoal S."/>
            <person name="Samson G."/>
            <person name="Symeonidi A."/>
            <person name="Weissenbach J."/>
            <person name="Zambounis A."/>
            <person name="Wincker P."/>
            <person name="Boyen C."/>
        </authorList>
    </citation>
    <scope>NUCLEOTIDE SEQUENCE [LARGE SCALE GENOMIC DNA]</scope>
    <source>
        <strain evidence="3">cv. Stackhouse</strain>
    </source>
</reference>
<feature type="compositionally biased region" description="Polar residues" evidence="1">
    <location>
        <begin position="40"/>
        <end position="56"/>
    </location>
</feature>
<keyword evidence="3" id="KW-1185">Reference proteome</keyword>
<gene>
    <name evidence="2" type="ORF">CHC_T00002799001</name>
</gene>
<dbReference type="Proteomes" id="UP000012073">
    <property type="component" value="Unassembled WGS sequence"/>
</dbReference>
<dbReference type="EMBL" id="HG001673">
    <property type="protein sequence ID" value="CDF34117.1"/>
    <property type="molecule type" value="Genomic_DNA"/>
</dbReference>
<organism evidence="2 3">
    <name type="scientific">Chondrus crispus</name>
    <name type="common">Carrageen Irish moss</name>
    <name type="synonym">Polymorpha crispa</name>
    <dbReference type="NCBI Taxonomy" id="2769"/>
    <lineage>
        <taxon>Eukaryota</taxon>
        <taxon>Rhodophyta</taxon>
        <taxon>Florideophyceae</taxon>
        <taxon>Rhodymeniophycidae</taxon>
        <taxon>Gigartinales</taxon>
        <taxon>Gigartinaceae</taxon>
        <taxon>Chondrus</taxon>
    </lineage>
</organism>
<dbReference type="Gramene" id="CDF34117">
    <property type="protein sequence ID" value="CDF34117"/>
    <property type="gene ID" value="CHC_T00002799001"/>
</dbReference>